<feature type="domain" description="Type I restriction modification DNA specificity" evidence="5">
    <location>
        <begin position="22"/>
        <end position="184"/>
    </location>
</feature>
<evidence type="ECO:0000256" key="2">
    <source>
        <dbReference type="ARBA" id="ARBA00022747"/>
    </source>
</evidence>
<evidence type="ECO:0000313" key="6">
    <source>
        <dbReference type="EMBL" id="SDW84084.1"/>
    </source>
</evidence>
<feature type="coiled-coil region" evidence="4">
    <location>
        <begin position="165"/>
        <end position="196"/>
    </location>
</feature>
<evidence type="ECO:0000256" key="3">
    <source>
        <dbReference type="ARBA" id="ARBA00023125"/>
    </source>
</evidence>
<dbReference type="RefSeq" id="WP_093752060.1">
    <property type="nucleotide sequence ID" value="NZ_FNNG01000004.1"/>
</dbReference>
<keyword evidence="3" id="KW-0238">DNA-binding</keyword>
<reference evidence="6 7" key="1">
    <citation type="submission" date="2016-10" db="EMBL/GenBank/DDBJ databases">
        <authorList>
            <person name="de Groot N.N."/>
        </authorList>
    </citation>
    <scope>NUCLEOTIDE SEQUENCE [LARGE SCALE GENOMIC DNA]</scope>
    <source>
        <strain evidence="6 7">DSM 23310</strain>
    </source>
</reference>
<evidence type="ECO:0000313" key="7">
    <source>
        <dbReference type="Proteomes" id="UP000198828"/>
    </source>
</evidence>
<dbReference type="CDD" id="cd17255">
    <property type="entry name" value="RMtype1_S_Fco49512ORF2615P-TRD2-CR2_like"/>
    <property type="match status" value="1"/>
</dbReference>
<accession>A0A1H2WV04</accession>
<comment type="similarity">
    <text evidence="1">Belongs to the type-I restriction system S methylase family.</text>
</comment>
<sequence length="425" mass="48597">MSKYKRYERYKDSGVEWIGEIPEEWEFRRISHICTLGRGRVISKIEIAENEGEHPVYSSQTENDGVLGYINTYDFEGDYVTWTTDGANAGTVFRRTGRFNCTNVCGTLKPKENNLDLSYLTYALSLETKRYVRLDINPKLMNNEMAKIRVLFPPSDEQKAIANFLDQKTAEIDDLIADKEKLIELLQEKRQAIITEAVTKGLNPNVRMKDSGIEWIGEIPEHWILSKIKYVSLINNKTLSESTDDDYEIDYIDISSVTSIGEIDGIQRLNFKDAPSRARRILSKGDTIVSTVRTYLKAIAFIENVQSNLICSTGFAVLTPLSKVVPKYLFYLMRSEKYVNEIVRRSVGVSYPAINASDIGALECAIPNKDEQKYIVEYLDNCTTQIDQLVNDIQTQIQKLKEYRQSLISEAVTGKIDVRDYYVNN</sequence>
<proteinExistence type="inferred from homology"/>
<dbReference type="InterPro" id="IPR044946">
    <property type="entry name" value="Restrct_endonuc_typeI_TRD_sf"/>
</dbReference>
<gene>
    <name evidence="6" type="ORF">SAMN05660923_01343</name>
</gene>
<dbReference type="AlphaFoldDB" id="A0A1H2WV04"/>
<name>A0A1H2WV04_9FIRM</name>
<protein>
    <submittedName>
        <fullName evidence="6">Type I restriction enzyme, S subunit</fullName>
    </submittedName>
</protein>
<keyword evidence="2" id="KW-0680">Restriction system</keyword>
<feature type="domain" description="Type I restriction modification DNA specificity" evidence="5">
    <location>
        <begin position="220"/>
        <end position="398"/>
    </location>
</feature>
<dbReference type="SUPFAM" id="SSF116734">
    <property type="entry name" value="DNA methylase specificity domain"/>
    <property type="match status" value="2"/>
</dbReference>
<dbReference type="GO" id="GO:0003677">
    <property type="term" value="F:DNA binding"/>
    <property type="evidence" value="ECO:0007669"/>
    <property type="project" value="UniProtKB-KW"/>
</dbReference>
<organism evidence="6 7">
    <name type="scientific">Tepidimicrobium xylanilyticum</name>
    <dbReference type="NCBI Taxonomy" id="1123352"/>
    <lineage>
        <taxon>Bacteria</taxon>
        <taxon>Bacillati</taxon>
        <taxon>Bacillota</taxon>
        <taxon>Tissierellia</taxon>
        <taxon>Tissierellales</taxon>
        <taxon>Tepidimicrobiaceae</taxon>
        <taxon>Tepidimicrobium</taxon>
    </lineage>
</organism>
<keyword evidence="4" id="KW-0175">Coiled coil</keyword>
<dbReference type="InterPro" id="IPR000055">
    <property type="entry name" value="Restrct_endonuc_typeI_TRD"/>
</dbReference>
<dbReference type="GO" id="GO:0009307">
    <property type="term" value="P:DNA restriction-modification system"/>
    <property type="evidence" value="ECO:0007669"/>
    <property type="project" value="UniProtKB-KW"/>
</dbReference>
<evidence type="ECO:0000259" key="5">
    <source>
        <dbReference type="Pfam" id="PF01420"/>
    </source>
</evidence>
<dbReference type="InterPro" id="IPR052021">
    <property type="entry name" value="Type-I_RS_S_subunit"/>
</dbReference>
<keyword evidence="7" id="KW-1185">Reference proteome</keyword>
<dbReference type="Gene3D" id="3.90.220.20">
    <property type="entry name" value="DNA methylase specificity domains"/>
    <property type="match status" value="2"/>
</dbReference>
<dbReference type="EMBL" id="FNNG01000004">
    <property type="protein sequence ID" value="SDW84084.1"/>
    <property type="molecule type" value="Genomic_DNA"/>
</dbReference>
<dbReference type="OrthoDB" id="9795776at2"/>
<dbReference type="PANTHER" id="PTHR30408">
    <property type="entry name" value="TYPE-1 RESTRICTION ENZYME ECOKI SPECIFICITY PROTEIN"/>
    <property type="match status" value="1"/>
</dbReference>
<dbReference type="Pfam" id="PF01420">
    <property type="entry name" value="Methylase_S"/>
    <property type="match status" value="2"/>
</dbReference>
<dbReference type="Proteomes" id="UP000198828">
    <property type="component" value="Unassembled WGS sequence"/>
</dbReference>
<evidence type="ECO:0000256" key="1">
    <source>
        <dbReference type="ARBA" id="ARBA00010923"/>
    </source>
</evidence>
<dbReference type="PANTHER" id="PTHR30408:SF12">
    <property type="entry name" value="TYPE I RESTRICTION ENZYME MJAVIII SPECIFICITY SUBUNIT"/>
    <property type="match status" value="1"/>
</dbReference>
<evidence type="ECO:0000256" key="4">
    <source>
        <dbReference type="SAM" id="Coils"/>
    </source>
</evidence>